<dbReference type="FunFam" id="3.40.1180.10:FF:000001">
    <property type="entry name" value="(2E,6E)-farnesyl-diphosphate-specific ditrans,polycis-undecaprenyl-diphosphate synthase"/>
    <property type="match status" value="1"/>
</dbReference>
<dbReference type="InterPro" id="IPR018520">
    <property type="entry name" value="UPP_synth-like_CS"/>
</dbReference>
<feature type="binding site" evidence="2">
    <location>
        <position position="210"/>
    </location>
    <ligand>
        <name>substrate</name>
    </ligand>
</feature>
<feature type="binding site" evidence="2">
    <location>
        <position position="55"/>
    </location>
    <ligand>
        <name>substrate</name>
    </ligand>
</feature>
<feature type="binding site" evidence="2">
    <location>
        <position position="93"/>
    </location>
    <ligand>
        <name>substrate</name>
    </ligand>
</feature>
<dbReference type="PANTHER" id="PTHR10291">
    <property type="entry name" value="DEHYDRODOLICHYL DIPHOSPHATE SYNTHASE FAMILY MEMBER"/>
    <property type="match status" value="1"/>
</dbReference>
<proteinExistence type="inferred from homology"/>
<dbReference type="GO" id="GO:0000287">
    <property type="term" value="F:magnesium ion binding"/>
    <property type="evidence" value="ECO:0007669"/>
    <property type="project" value="UniProtKB-UniRule"/>
</dbReference>
<dbReference type="CDD" id="cd00475">
    <property type="entry name" value="Cis_IPPS"/>
    <property type="match status" value="1"/>
</dbReference>
<organism evidence="4 5">
    <name type="scientific">Phycisphaera mikurensis (strain NBRC 102666 / KCTC 22515 / FYK2301M01)</name>
    <dbReference type="NCBI Taxonomy" id="1142394"/>
    <lineage>
        <taxon>Bacteria</taxon>
        <taxon>Pseudomonadati</taxon>
        <taxon>Planctomycetota</taxon>
        <taxon>Phycisphaerae</taxon>
        <taxon>Phycisphaerales</taxon>
        <taxon>Phycisphaeraceae</taxon>
        <taxon>Phycisphaera</taxon>
    </lineage>
</organism>
<dbReference type="STRING" id="1142394.PSMK_01000"/>
<evidence type="ECO:0000313" key="5">
    <source>
        <dbReference type="Proteomes" id="UP000007881"/>
    </source>
</evidence>
<dbReference type="GO" id="GO:0016094">
    <property type="term" value="P:polyprenol biosynthetic process"/>
    <property type="evidence" value="ECO:0007669"/>
    <property type="project" value="TreeGrafter"/>
</dbReference>
<feature type="active site" description="Proton acceptor" evidence="2">
    <location>
        <position position="90"/>
    </location>
</feature>
<dbReference type="PANTHER" id="PTHR10291:SF0">
    <property type="entry name" value="DEHYDRODOLICHYL DIPHOSPHATE SYNTHASE 2"/>
    <property type="match status" value="1"/>
</dbReference>
<dbReference type="eggNOG" id="COG0020">
    <property type="taxonomic scope" value="Bacteria"/>
</dbReference>
<feature type="binding site" evidence="2">
    <location>
        <position position="91"/>
    </location>
    <ligand>
        <name>substrate</name>
    </ligand>
</feature>
<evidence type="ECO:0000256" key="1">
    <source>
        <dbReference type="ARBA" id="ARBA00022679"/>
    </source>
</evidence>
<comment type="cofactor">
    <cofactor evidence="2">
        <name>Mg(2+)</name>
        <dbReference type="ChEBI" id="CHEBI:18420"/>
    </cofactor>
    <text evidence="2">Binds 2 magnesium ions per subunit.</text>
</comment>
<comment type="function">
    <text evidence="2">Catalyzes the condensation of isopentenyl diphosphate (IPP) with allylic pyrophosphates generating different type of terpenoids.</text>
</comment>
<accession>I0IAH1</accession>
<reference evidence="4 5" key="1">
    <citation type="submission" date="2012-02" db="EMBL/GenBank/DDBJ databases">
        <title>Complete genome sequence of Phycisphaera mikurensis NBRC 102666.</title>
        <authorList>
            <person name="Ankai A."/>
            <person name="Hosoyama A."/>
            <person name="Terui Y."/>
            <person name="Sekine M."/>
            <person name="Fukai R."/>
            <person name="Kato Y."/>
            <person name="Nakamura S."/>
            <person name="Yamada-Narita S."/>
            <person name="Kawakoshi A."/>
            <person name="Fukunaga Y."/>
            <person name="Yamazaki S."/>
            <person name="Fujita N."/>
        </authorList>
    </citation>
    <scope>NUCLEOTIDE SEQUENCE [LARGE SCALE GENOMIC DNA]</scope>
    <source>
        <strain evidence="5">NBRC 102666 / KCTC 22515 / FYK2301M01</strain>
    </source>
</reference>
<feature type="binding site" evidence="2">
    <location>
        <position position="42"/>
    </location>
    <ligand>
        <name>Mg(2+)</name>
        <dbReference type="ChEBI" id="CHEBI:18420"/>
    </ligand>
</feature>
<comment type="similarity">
    <text evidence="2">Belongs to the UPP synthase family.</text>
</comment>
<dbReference type="Proteomes" id="UP000007881">
    <property type="component" value="Chromosome"/>
</dbReference>
<protein>
    <recommendedName>
        <fullName evidence="2">Isoprenyl transferase</fullName>
        <ecNumber evidence="2">2.5.1.-</ecNumber>
    </recommendedName>
</protein>
<dbReference type="EC" id="2.5.1.-" evidence="2"/>
<comment type="subunit">
    <text evidence="2">Homodimer.</text>
</comment>
<keyword evidence="2" id="KW-0460">Magnesium</keyword>
<feature type="binding site" evidence="2">
    <location>
        <position position="47"/>
    </location>
    <ligand>
        <name>substrate</name>
    </ligand>
</feature>
<evidence type="ECO:0000313" key="4">
    <source>
        <dbReference type="EMBL" id="BAM02259.1"/>
    </source>
</evidence>
<dbReference type="InterPro" id="IPR036424">
    <property type="entry name" value="UPP_synth-like_sf"/>
</dbReference>
<dbReference type="PROSITE" id="PS01066">
    <property type="entry name" value="UPP_SYNTHASE"/>
    <property type="match status" value="1"/>
</dbReference>
<keyword evidence="5" id="KW-1185">Reference proteome</keyword>
<sequence>MAQMNADPGGWRACDGAQRPDPQPAAEAPTMSIPRHLAVIMDGNGRWATSRGKPRSAGHTAGVEAVRPLVTRCRELGVEAVSLYSFSTENWAREKEEVHHLMRLCVAYLASELPLFQANGIRLRRLGAREGLPAEVLDAFAEVEEATAANDAMTLCLAINYGSRAEIVAAARTLARRAVAGGLDPAAIDEAAFSAELTTAGLPDPDLLIRTAGEMRLSNFLLWQLSYAELYVTDTLWPDFDNAALAAAFASFHGRVRRFGGVPEVPTPST</sequence>
<dbReference type="InterPro" id="IPR001441">
    <property type="entry name" value="UPP_synth-like"/>
</dbReference>
<feature type="binding site" evidence="2">
    <location>
        <position position="229"/>
    </location>
    <ligand>
        <name>Mg(2+)</name>
        <dbReference type="ChEBI" id="CHEBI:18420"/>
    </ligand>
</feature>
<dbReference type="SUPFAM" id="SSF64005">
    <property type="entry name" value="Undecaprenyl diphosphate synthase"/>
    <property type="match status" value="1"/>
</dbReference>
<feature type="region of interest" description="Disordered" evidence="3">
    <location>
        <begin position="1"/>
        <end position="30"/>
    </location>
</feature>
<evidence type="ECO:0000256" key="2">
    <source>
        <dbReference type="HAMAP-Rule" id="MF_01139"/>
    </source>
</evidence>
<dbReference type="NCBIfam" id="TIGR00055">
    <property type="entry name" value="uppS"/>
    <property type="match status" value="1"/>
</dbReference>
<feature type="active site" evidence="2">
    <location>
        <position position="42"/>
    </location>
</feature>
<dbReference type="HAMAP" id="MF_01139">
    <property type="entry name" value="ISPT"/>
    <property type="match status" value="1"/>
</dbReference>
<feature type="binding site" evidence="2">
    <location>
        <begin position="216"/>
        <end position="218"/>
    </location>
    <ligand>
        <name>substrate</name>
    </ligand>
</feature>
<gene>
    <name evidence="4" type="primary">uppS</name>
    <name evidence="4" type="ordered locus">PSMK_01000</name>
</gene>
<dbReference type="Pfam" id="PF01255">
    <property type="entry name" value="Prenyltransf"/>
    <property type="match status" value="1"/>
</dbReference>
<feature type="binding site" evidence="2">
    <location>
        <position position="59"/>
    </location>
    <ligand>
        <name>substrate</name>
    </ligand>
</feature>
<dbReference type="GO" id="GO:0008834">
    <property type="term" value="F:ditrans,polycis-undecaprenyl-diphosphate synthase [(2E,6E)-farnesyl-diphosphate specific] activity"/>
    <property type="evidence" value="ECO:0007669"/>
    <property type="project" value="TreeGrafter"/>
</dbReference>
<dbReference type="Gene3D" id="3.40.1180.10">
    <property type="entry name" value="Decaprenyl diphosphate synthase-like"/>
    <property type="match status" value="1"/>
</dbReference>
<name>I0IAH1_PHYMF</name>
<dbReference type="HOGENOM" id="CLU_038505_1_1_0"/>
<keyword evidence="1 2" id="KW-0808">Transferase</keyword>
<dbReference type="EMBL" id="AP012338">
    <property type="protein sequence ID" value="BAM02259.1"/>
    <property type="molecule type" value="Genomic_DNA"/>
</dbReference>
<dbReference type="AlphaFoldDB" id="I0IAH1"/>
<evidence type="ECO:0000256" key="3">
    <source>
        <dbReference type="SAM" id="MobiDB-lite"/>
    </source>
</evidence>
<keyword evidence="2" id="KW-0479">Metal-binding</keyword>
<dbReference type="KEGG" id="phm:PSMK_01000"/>
<feature type="binding site" evidence="2">
    <location>
        <begin position="43"/>
        <end position="46"/>
    </location>
    <ligand>
        <name>substrate</name>
    </ligand>
</feature>
<dbReference type="GO" id="GO:0005829">
    <property type="term" value="C:cytosol"/>
    <property type="evidence" value="ECO:0007669"/>
    <property type="project" value="TreeGrafter"/>
</dbReference>
<feature type="binding site" evidence="2">
    <location>
        <begin position="87"/>
        <end position="89"/>
    </location>
    <ligand>
        <name>substrate</name>
    </ligand>
</feature>
<dbReference type="PATRIC" id="fig|1142394.8.peg.101"/>